<evidence type="ECO:0000256" key="2">
    <source>
        <dbReference type="SAM" id="Phobius"/>
    </source>
</evidence>
<dbReference type="EMBL" id="PVXM01000007">
    <property type="protein sequence ID" value="PRR74683.1"/>
    <property type="molecule type" value="Genomic_DNA"/>
</dbReference>
<feature type="transmembrane region" description="Helical" evidence="2">
    <location>
        <begin position="36"/>
        <end position="54"/>
    </location>
</feature>
<keyword evidence="2" id="KW-0472">Membrane</keyword>
<feature type="transmembrane region" description="Helical" evidence="2">
    <location>
        <begin position="115"/>
        <end position="140"/>
    </location>
</feature>
<dbReference type="RefSeq" id="WP_106004684.1">
    <property type="nucleotide sequence ID" value="NZ_CP136419.1"/>
</dbReference>
<dbReference type="OrthoDB" id="1679952at2"/>
<evidence type="ECO:0000256" key="1">
    <source>
        <dbReference type="SAM" id="MobiDB-lite"/>
    </source>
</evidence>
<feature type="transmembrane region" description="Helical" evidence="2">
    <location>
        <begin position="147"/>
        <end position="167"/>
    </location>
</feature>
<name>A0A2T0AVI8_9FIRM</name>
<proteinExistence type="predicted"/>
<keyword evidence="4" id="KW-1185">Reference proteome</keyword>
<accession>A0A2T0AVI8</accession>
<feature type="transmembrane region" description="Helical" evidence="2">
    <location>
        <begin position="92"/>
        <end position="109"/>
    </location>
</feature>
<evidence type="ECO:0008006" key="5">
    <source>
        <dbReference type="Google" id="ProtNLM"/>
    </source>
</evidence>
<reference evidence="3 4" key="1">
    <citation type="submission" date="2018-03" db="EMBL/GenBank/DDBJ databases">
        <title>Genome sequence of Moorella humiferrea DSM 23265.</title>
        <authorList>
            <person name="Poehlein A."/>
            <person name="Daniel R."/>
        </authorList>
    </citation>
    <scope>NUCLEOTIDE SEQUENCE [LARGE SCALE GENOMIC DNA]</scope>
    <source>
        <strain evidence="3 4">DSM 23265</strain>
    </source>
</reference>
<dbReference type="AlphaFoldDB" id="A0A2T0AVI8"/>
<evidence type="ECO:0000313" key="4">
    <source>
        <dbReference type="Proteomes" id="UP000238415"/>
    </source>
</evidence>
<feature type="transmembrane region" description="Helical" evidence="2">
    <location>
        <begin position="173"/>
        <end position="197"/>
    </location>
</feature>
<organism evidence="3 4">
    <name type="scientific">Neomoorella humiferrea</name>
    <dbReference type="NCBI Taxonomy" id="676965"/>
    <lineage>
        <taxon>Bacteria</taxon>
        <taxon>Bacillati</taxon>
        <taxon>Bacillota</taxon>
        <taxon>Clostridia</taxon>
        <taxon>Neomoorellales</taxon>
        <taxon>Neomoorellaceae</taxon>
        <taxon>Neomoorella</taxon>
    </lineage>
</organism>
<protein>
    <recommendedName>
        <fullName evidence="5">DUF1614 domain-containing protein</fullName>
    </recommendedName>
</protein>
<feature type="transmembrane region" description="Helical" evidence="2">
    <location>
        <begin position="6"/>
        <end position="24"/>
    </location>
</feature>
<sequence length="251" mass="26737">MMGYTAGVLLLVIVFALVYFGLAHRVLDRLYLSDRAALILIVAMILGSFINIPLTGGRLVTSVNVGGALIPLGIAVYVLYRAGTPREVGRAMLSAVFTAAVLYGISLLTRGREAWNVYALSLLDPLFYYPLIAGVVAYLVGRSRRAAFVGAILGVLLLDVVDLIYYLRRGLRGTVAFGGAGIIDVTFLAAVVAVLLAEVIGETRERLQGGPEVSRRPRALLSGLKGASLKPFANNEVTKGGDQGEGQDKNE</sequence>
<gene>
    <name evidence="3" type="ORF">MOHU_06640</name>
</gene>
<dbReference type="Proteomes" id="UP000238415">
    <property type="component" value="Unassembled WGS sequence"/>
</dbReference>
<dbReference type="Pfam" id="PF07758">
    <property type="entry name" value="DUF1614"/>
    <property type="match status" value="1"/>
</dbReference>
<feature type="region of interest" description="Disordered" evidence="1">
    <location>
        <begin position="231"/>
        <end position="251"/>
    </location>
</feature>
<keyword evidence="2" id="KW-0812">Transmembrane</keyword>
<comment type="caution">
    <text evidence="3">The sequence shown here is derived from an EMBL/GenBank/DDBJ whole genome shotgun (WGS) entry which is preliminary data.</text>
</comment>
<keyword evidence="2" id="KW-1133">Transmembrane helix</keyword>
<evidence type="ECO:0000313" key="3">
    <source>
        <dbReference type="EMBL" id="PRR74683.1"/>
    </source>
</evidence>
<dbReference type="InterPro" id="IPR011672">
    <property type="entry name" value="DUF1614"/>
</dbReference>
<feature type="transmembrane region" description="Helical" evidence="2">
    <location>
        <begin position="60"/>
        <end position="80"/>
    </location>
</feature>